<dbReference type="KEGG" id="salf:SMD44_p20070"/>
<evidence type="ECO:0000313" key="3">
    <source>
        <dbReference type="Proteomes" id="UP000195880"/>
    </source>
</evidence>
<gene>
    <name evidence="2" type="ORF">SMD44_p20070</name>
</gene>
<protein>
    <submittedName>
        <fullName evidence="2">Uncharacterized protein</fullName>
    </submittedName>
</protein>
<proteinExistence type="predicted"/>
<sequence>MPRKPKMDQEERRAYAAQMRAELEAVMDRAYGAMVVSQDFWAEVMRTGAVLADRSPVNVVAIAAQRPGTTRVLSAGDWRKAGRHPAKGSTSLRIWTPIKRRHAVEAPEGSTDTQQAPAEGASRKVSGYKAGPVFDLSQTEGDAYEHPSPPVAIRASAVRDVLITQYRQTYGDDPETAGGFDFTKEAPDHAARILLYGHAWRRIAEADAPMPGQHAAEVASAAHVAALMLGILPGPAAVPPLAGVVTSDKKPPIHGAVVRVIETGRAIADAVVSELAESGARELVRSS</sequence>
<dbReference type="OrthoDB" id="7605626at2"/>
<evidence type="ECO:0000256" key="1">
    <source>
        <dbReference type="SAM" id="MobiDB-lite"/>
    </source>
</evidence>
<keyword evidence="3" id="KW-1185">Reference proteome</keyword>
<organism evidence="2 3">
    <name type="scientific">Streptomyces alboflavus</name>
    <dbReference type="NCBI Taxonomy" id="67267"/>
    <lineage>
        <taxon>Bacteria</taxon>
        <taxon>Bacillati</taxon>
        <taxon>Actinomycetota</taxon>
        <taxon>Actinomycetes</taxon>
        <taxon>Kitasatosporales</taxon>
        <taxon>Streptomycetaceae</taxon>
        <taxon>Streptomyces</taxon>
    </lineage>
</organism>
<feature type="region of interest" description="Disordered" evidence="1">
    <location>
        <begin position="103"/>
        <end position="124"/>
    </location>
</feature>
<accession>A0A291W4L6</accession>
<name>A0A291W4L6_9ACTN</name>
<dbReference type="Proteomes" id="UP000195880">
    <property type="component" value="Plasmid pMDJK44.2"/>
</dbReference>
<reference evidence="2 3" key="1">
    <citation type="submission" date="2017-10" db="EMBL/GenBank/DDBJ databases">
        <title>Streptomyces alboflavus Genome sequencing and assembly.</title>
        <authorList>
            <person name="Wang Y."/>
            <person name="Du B."/>
            <person name="Ding Y."/>
            <person name="Liu H."/>
            <person name="Hou Q."/>
            <person name="Liu K."/>
            <person name="Wang C."/>
            <person name="Yao L."/>
        </authorList>
    </citation>
    <scope>NUCLEOTIDE SEQUENCE [LARGE SCALE GENOMIC DNA]</scope>
    <source>
        <strain evidence="2 3">MDJK44</strain>
        <plasmid evidence="3">Plasmid pmdjk44.2</plasmid>
    </source>
</reference>
<keyword evidence="2" id="KW-0614">Plasmid</keyword>
<evidence type="ECO:0000313" key="2">
    <source>
        <dbReference type="EMBL" id="ATM24853.1"/>
    </source>
</evidence>
<geneLocation type="plasmid" evidence="3">
    <name>pmdjk44.2</name>
</geneLocation>
<dbReference type="EMBL" id="CP023977">
    <property type="protein sequence ID" value="ATM24853.1"/>
    <property type="molecule type" value="Genomic_DNA"/>
</dbReference>
<dbReference type="RefSeq" id="WP_100112656.1">
    <property type="nucleotide sequence ID" value="NZ_CP023977.1"/>
</dbReference>
<dbReference type="AlphaFoldDB" id="A0A291W4L6"/>